<keyword evidence="3" id="KW-0285">Flavoprotein</keyword>
<comment type="similarity">
    <text evidence="2">Belongs to the acyl-CoA dehydrogenase family.</text>
</comment>
<dbReference type="InterPro" id="IPR009100">
    <property type="entry name" value="AcylCoA_DH/oxidase_NM_dom_sf"/>
</dbReference>
<dbReference type="InterPro" id="IPR013786">
    <property type="entry name" value="AcylCoA_DH/ox_N"/>
</dbReference>
<evidence type="ECO:0000313" key="10">
    <source>
        <dbReference type="Proteomes" id="UP000032515"/>
    </source>
</evidence>
<dbReference type="Pfam" id="PF02770">
    <property type="entry name" value="Acyl-CoA_dh_M"/>
    <property type="match status" value="1"/>
</dbReference>
<protein>
    <submittedName>
        <fullName evidence="9">Acyl-CoA dehydrogenase</fullName>
    </submittedName>
</protein>
<evidence type="ECO:0000256" key="1">
    <source>
        <dbReference type="ARBA" id="ARBA00001974"/>
    </source>
</evidence>
<dbReference type="InterPro" id="IPR036250">
    <property type="entry name" value="AcylCo_DH-like_C"/>
</dbReference>
<evidence type="ECO:0000256" key="3">
    <source>
        <dbReference type="ARBA" id="ARBA00022630"/>
    </source>
</evidence>
<dbReference type="Proteomes" id="UP000032515">
    <property type="component" value="Unassembled WGS sequence"/>
</dbReference>
<feature type="domain" description="Acyl-CoA oxidase/dehydrogenase middle" evidence="7">
    <location>
        <begin position="476"/>
        <end position="553"/>
    </location>
</feature>
<feature type="domain" description="Acyl-CoA dehydrogenase/oxidase C-terminal" evidence="6">
    <location>
        <begin position="580"/>
        <end position="736"/>
    </location>
</feature>
<comment type="cofactor">
    <cofactor evidence="1">
        <name>FAD</name>
        <dbReference type="ChEBI" id="CHEBI:57692"/>
    </cofactor>
</comment>
<dbReference type="PANTHER" id="PTHR43292">
    <property type="entry name" value="ACYL-COA DEHYDROGENASE"/>
    <property type="match status" value="1"/>
</dbReference>
<dbReference type="InterPro" id="IPR046373">
    <property type="entry name" value="Acyl-CoA_Oxase/DH_mid-dom_sf"/>
</dbReference>
<dbReference type="Gene3D" id="1.10.540.10">
    <property type="entry name" value="Acyl-CoA dehydrogenase/oxidase, N-terminal domain"/>
    <property type="match status" value="2"/>
</dbReference>
<dbReference type="GO" id="GO:0005886">
    <property type="term" value="C:plasma membrane"/>
    <property type="evidence" value="ECO:0007669"/>
    <property type="project" value="TreeGrafter"/>
</dbReference>
<dbReference type="InterPro" id="IPR009075">
    <property type="entry name" value="AcylCo_DH/oxidase_C"/>
</dbReference>
<dbReference type="PATRIC" id="fig|1076.23.peg.3884"/>
<keyword evidence="4" id="KW-0274">FAD</keyword>
<dbReference type="Pfam" id="PF00441">
    <property type="entry name" value="Acyl-CoA_dh_1"/>
    <property type="match status" value="2"/>
</dbReference>
<gene>
    <name evidence="9" type="ORF">OO17_17850</name>
</gene>
<evidence type="ECO:0000256" key="4">
    <source>
        <dbReference type="ARBA" id="ARBA00022827"/>
    </source>
</evidence>
<keyword evidence="5" id="KW-0560">Oxidoreductase</keyword>
<dbReference type="SUPFAM" id="SSF56645">
    <property type="entry name" value="Acyl-CoA dehydrogenase NM domain-like"/>
    <property type="match status" value="2"/>
</dbReference>
<evidence type="ECO:0000256" key="2">
    <source>
        <dbReference type="ARBA" id="ARBA00009347"/>
    </source>
</evidence>
<evidence type="ECO:0000259" key="7">
    <source>
        <dbReference type="Pfam" id="PF02770"/>
    </source>
</evidence>
<dbReference type="InterPro" id="IPR052161">
    <property type="entry name" value="Mycobact_Acyl-CoA_DH"/>
</dbReference>
<dbReference type="PANTHER" id="PTHR43292:SF3">
    <property type="entry name" value="ACYL-COA DEHYDROGENASE FADE29"/>
    <property type="match status" value="1"/>
</dbReference>
<sequence length="741" mass="79394">MAADDDIGEMLRTSVRGLLGAEWSDRAARSADAAAVRAFWNQLVALGITSLGAAADGGGLREGLIVLAELGRAACPAPMLSALLANLALLGCEHEAARQLLHDIGDGTARVSFAFGTCDPDPGAGSIRIEGATANGTLRFVEAADAGTHLLAAVGASELALVPTTAAGVDIVRTRAMGAPVLCEIRLRDAPAAIVTLDEGRIGDLLRIARLALVARAQGAARRAFDLATTYAKQRHQFGQPIGRFQAVQHKLADGLIALEGVRLIVDHAARLHDQGDRDWRYFADAAVAFAGGALRRVSLETQHVFGAIGYADEHEAPLHFKRVHLDTIALGGARQAKLGLAAHLFDGGGAALPTYDLGPAGNALRDEVRGWLDRNWAGERKAEFDRRPFAKREFDAGFARVIGATGWIGLGWPERFGGQARSPLEQIAFMETMEQGGAPRIGAAIQANALMMFGTEQQQRSYLPEILRGEAMHGMGYSEPQAGSDLAALRTSAVRDGDHWVINGQKIWTTTWWGKYMFLAARTDRDAKPPHVGISMFIVPMDTPGISICPSTTMYDGSFANIFYDDVRIPLDHLVGEVNGGWKVLTGALAFERGLVGGGIVLKVAYAFEQLRCRVMAADESGQSLADDPVVRDRMATLACEIEVGRQLMMHCAELAADGPTPPEYGAISKVFSGELMERFGEAALDILGMRAALSEQMAGAIDNGRFEQNLRHSLMWVISIGTNEIQRSLIAQRALGLPR</sequence>
<dbReference type="Gene3D" id="2.40.110.10">
    <property type="entry name" value="Butyryl-CoA Dehydrogenase, subunit A, domain 2"/>
    <property type="match status" value="1"/>
</dbReference>
<comment type="caution">
    <text evidence="9">The sequence shown here is derived from an EMBL/GenBank/DDBJ whole genome shotgun (WGS) entry which is preliminary data.</text>
</comment>
<dbReference type="Pfam" id="PF02771">
    <property type="entry name" value="Acyl-CoA_dh_N"/>
    <property type="match status" value="1"/>
</dbReference>
<reference evidence="9 10" key="1">
    <citation type="submission" date="2014-11" db="EMBL/GenBank/DDBJ databases">
        <title>Genomics and ecophysiology of heterotrophic nitrogen fixing bacteria isolated from estuarine surface water.</title>
        <authorList>
            <person name="Bentzon-Tilia M."/>
            <person name="Severin I."/>
            <person name="Hansen L.H."/>
            <person name="Riemann L."/>
        </authorList>
    </citation>
    <scope>NUCLEOTIDE SEQUENCE [LARGE SCALE GENOMIC DNA]</scope>
    <source>
        <strain evidence="9 10">BAL398</strain>
    </source>
</reference>
<organism evidence="9 10">
    <name type="scientific">Rhodopseudomonas palustris</name>
    <dbReference type="NCBI Taxonomy" id="1076"/>
    <lineage>
        <taxon>Bacteria</taxon>
        <taxon>Pseudomonadati</taxon>
        <taxon>Pseudomonadota</taxon>
        <taxon>Alphaproteobacteria</taxon>
        <taxon>Hyphomicrobiales</taxon>
        <taxon>Nitrobacteraceae</taxon>
        <taxon>Rhodopseudomonas</taxon>
    </lineage>
</organism>
<proteinExistence type="inferred from homology"/>
<dbReference type="InterPro" id="IPR006091">
    <property type="entry name" value="Acyl-CoA_Oxase/DH_mid-dom"/>
</dbReference>
<evidence type="ECO:0000259" key="8">
    <source>
        <dbReference type="Pfam" id="PF02771"/>
    </source>
</evidence>
<name>A0A0D7EIP2_RHOPL</name>
<dbReference type="AlphaFoldDB" id="A0A0D7EIP2"/>
<evidence type="ECO:0000256" key="5">
    <source>
        <dbReference type="ARBA" id="ARBA00023002"/>
    </source>
</evidence>
<dbReference type="InterPro" id="IPR037069">
    <property type="entry name" value="AcylCoA_DH/ox_N_sf"/>
</dbReference>
<dbReference type="Gene3D" id="1.20.140.10">
    <property type="entry name" value="Butyryl-CoA Dehydrogenase, subunit A, domain 3"/>
    <property type="match status" value="2"/>
</dbReference>
<feature type="domain" description="Acyl-CoA dehydrogenase/oxidase C-terminal" evidence="6">
    <location>
        <begin position="206"/>
        <end position="332"/>
    </location>
</feature>
<dbReference type="GO" id="GO:0016627">
    <property type="term" value="F:oxidoreductase activity, acting on the CH-CH group of donors"/>
    <property type="evidence" value="ECO:0007669"/>
    <property type="project" value="InterPro"/>
</dbReference>
<evidence type="ECO:0000313" key="9">
    <source>
        <dbReference type="EMBL" id="KIZ40390.1"/>
    </source>
</evidence>
<dbReference type="SUPFAM" id="SSF47203">
    <property type="entry name" value="Acyl-CoA dehydrogenase C-terminal domain-like"/>
    <property type="match status" value="2"/>
</dbReference>
<dbReference type="EMBL" id="JXXE01000360">
    <property type="protein sequence ID" value="KIZ40390.1"/>
    <property type="molecule type" value="Genomic_DNA"/>
</dbReference>
<dbReference type="FunFam" id="2.40.110.10:FF:000002">
    <property type="entry name" value="Acyl-CoA dehydrogenase fadE12"/>
    <property type="match status" value="1"/>
</dbReference>
<evidence type="ECO:0000259" key="6">
    <source>
        <dbReference type="Pfam" id="PF00441"/>
    </source>
</evidence>
<dbReference type="RefSeq" id="WP_234707445.1">
    <property type="nucleotide sequence ID" value="NZ_JXXE01000360.1"/>
</dbReference>
<feature type="domain" description="Acyl-CoA dehydrogenase/oxidase N-terminal" evidence="8">
    <location>
        <begin position="363"/>
        <end position="471"/>
    </location>
</feature>
<accession>A0A0D7EIP2</accession>
<dbReference type="GO" id="GO:0050660">
    <property type="term" value="F:flavin adenine dinucleotide binding"/>
    <property type="evidence" value="ECO:0007669"/>
    <property type="project" value="InterPro"/>
</dbReference>